<feature type="region of interest" description="Disordered" evidence="1">
    <location>
        <begin position="40"/>
        <end position="98"/>
    </location>
</feature>
<sequence length="98" mass="9906">MWSCILPRPCSPASPAGPGALTTWAASLFLLNKYFELSPSQEAGGGGTARGALVTPGLTGARGEEPRGSQTPSLPPTSPPAHHSLTLTAPLTATVLSN</sequence>
<dbReference type="Proteomes" id="UP000324222">
    <property type="component" value="Unassembled WGS sequence"/>
</dbReference>
<gene>
    <name evidence="2" type="ORF">E2C01_028037</name>
</gene>
<name>A0A5B7EJH5_PORTR</name>
<proteinExistence type="predicted"/>
<reference evidence="2 3" key="1">
    <citation type="submission" date="2019-05" db="EMBL/GenBank/DDBJ databases">
        <title>Another draft genome of Portunus trituberculatus and its Hox gene families provides insights of decapod evolution.</title>
        <authorList>
            <person name="Jeong J.-H."/>
            <person name="Song I."/>
            <person name="Kim S."/>
            <person name="Choi T."/>
            <person name="Kim D."/>
            <person name="Ryu S."/>
            <person name="Kim W."/>
        </authorList>
    </citation>
    <scope>NUCLEOTIDE SEQUENCE [LARGE SCALE GENOMIC DNA]</scope>
    <source>
        <tissue evidence="2">Muscle</tissue>
    </source>
</reference>
<comment type="caution">
    <text evidence="2">The sequence shown here is derived from an EMBL/GenBank/DDBJ whole genome shotgun (WGS) entry which is preliminary data.</text>
</comment>
<feature type="compositionally biased region" description="Low complexity" evidence="1">
    <location>
        <begin position="80"/>
        <end position="98"/>
    </location>
</feature>
<evidence type="ECO:0000313" key="3">
    <source>
        <dbReference type="Proteomes" id="UP000324222"/>
    </source>
</evidence>
<accession>A0A5B7EJH5</accession>
<organism evidence="2 3">
    <name type="scientific">Portunus trituberculatus</name>
    <name type="common">Swimming crab</name>
    <name type="synonym">Neptunus trituberculatus</name>
    <dbReference type="NCBI Taxonomy" id="210409"/>
    <lineage>
        <taxon>Eukaryota</taxon>
        <taxon>Metazoa</taxon>
        <taxon>Ecdysozoa</taxon>
        <taxon>Arthropoda</taxon>
        <taxon>Crustacea</taxon>
        <taxon>Multicrustacea</taxon>
        <taxon>Malacostraca</taxon>
        <taxon>Eumalacostraca</taxon>
        <taxon>Eucarida</taxon>
        <taxon>Decapoda</taxon>
        <taxon>Pleocyemata</taxon>
        <taxon>Brachyura</taxon>
        <taxon>Eubrachyura</taxon>
        <taxon>Portunoidea</taxon>
        <taxon>Portunidae</taxon>
        <taxon>Portuninae</taxon>
        <taxon>Portunus</taxon>
    </lineage>
</organism>
<dbReference type="AlphaFoldDB" id="A0A5B7EJH5"/>
<keyword evidence="3" id="KW-1185">Reference proteome</keyword>
<evidence type="ECO:0000313" key="2">
    <source>
        <dbReference type="EMBL" id="MPC34640.1"/>
    </source>
</evidence>
<protein>
    <submittedName>
        <fullName evidence="2">Uncharacterized protein</fullName>
    </submittedName>
</protein>
<evidence type="ECO:0000256" key="1">
    <source>
        <dbReference type="SAM" id="MobiDB-lite"/>
    </source>
</evidence>
<dbReference type="EMBL" id="VSRR010003096">
    <property type="protein sequence ID" value="MPC34640.1"/>
    <property type="molecule type" value="Genomic_DNA"/>
</dbReference>